<reference evidence="2" key="1">
    <citation type="journal article" date="2014" name="Front. Microbiol.">
        <title>High frequency of phylogenetically diverse reductive dehalogenase-homologous genes in deep subseafloor sedimentary metagenomes.</title>
        <authorList>
            <person name="Kawai M."/>
            <person name="Futagami T."/>
            <person name="Toyoda A."/>
            <person name="Takaki Y."/>
            <person name="Nishi S."/>
            <person name="Hori S."/>
            <person name="Arai W."/>
            <person name="Tsubouchi T."/>
            <person name="Morono Y."/>
            <person name="Uchiyama I."/>
            <person name="Ito T."/>
            <person name="Fujiyama A."/>
            <person name="Inagaki F."/>
            <person name="Takami H."/>
        </authorList>
    </citation>
    <scope>NUCLEOTIDE SEQUENCE</scope>
    <source>
        <strain evidence="2">Expedition CK06-06</strain>
    </source>
</reference>
<name>X0XZA1_9ZZZZ</name>
<evidence type="ECO:0000259" key="1">
    <source>
        <dbReference type="PROSITE" id="PS51832"/>
    </source>
</evidence>
<dbReference type="EMBL" id="BARS01042543">
    <property type="protein sequence ID" value="GAG30031.1"/>
    <property type="molecule type" value="Genomic_DNA"/>
</dbReference>
<dbReference type="PANTHER" id="PTHR43155:SF2">
    <property type="entry name" value="CYCLIC DI-GMP PHOSPHODIESTERASE PA4108"/>
    <property type="match status" value="1"/>
</dbReference>
<protein>
    <recommendedName>
        <fullName evidence="1">HD-GYP domain-containing protein</fullName>
    </recommendedName>
</protein>
<dbReference type="InterPro" id="IPR037522">
    <property type="entry name" value="HD_GYP_dom"/>
</dbReference>
<dbReference type="Gene3D" id="1.10.3210.10">
    <property type="entry name" value="Hypothetical protein af1432"/>
    <property type="match status" value="1"/>
</dbReference>
<dbReference type="AlphaFoldDB" id="X0XZA1"/>
<dbReference type="Pfam" id="PF01966">
    <property type="entry name" value="HD"/>
    <property type="match status" value="1"/>
</dbReference>
<organism evidence="2">
    <name type="scientific">marine sediment metagenome</name>
    <dbReference type="NCBI Taxonomy" id="412755"/>
    <lineage>
        <taxon>unclassified sequences</taxon>
        <taxon>metagenomes</taxon>
        <taxon>ecological metagenomes</taxon>
    </lineage>
</organism>
<comment type="caution">
    <text evidence="2">The sequence shown here is derived from an EMBL/GenBank/DDBJ whole genome shotgun (WGS) entry which is preliminary data.</text>
</comment>
<dbReference type="SUPFAM" id="SSF109604">
    <property type="entry name" value="HD-domain/PDEase-like"/>
    <property type="match status" value="1"/>
</dbReference>
<dbReference type="InterPro" id="IPR003607">
    <property type="entry name" value="HD/PDEase_dom"/>
</dbReference>
<feature type="domain" description="HD-GYP" evidence="1">
    <location>
        <begin position="132"/>
        <end position="251"/>
    </location>
</feature>
<proteinExistence type="predicted"/>
<feature type="non-terminal residue" evidence="2">
    <location>
        <position position="1"/>
    </location>
</feature>
<dbReference type="InterPro" id="IPR006674">
    <property type="entry name" value="HD_domain"/>
</dbReference>
<gene>
    <name evidence="2" type="ORF">S01H1_64531</name>
</gene>
<dbReference type="CDD" id="cd00077">
    <property type="entry name" value="HDc"/>
    <property type="match status" value="1"/>
</dbReference>
<sequence>AATTRATEFVRVPTCILKTLDKTQVDLFLRNGPSEPHVLYRDAGYPLSQDRAQGLALSCEETLFVRARDFANFTRDLANSLESALEDDALSVTQRYEVMQFAVSLEVDQSLRMVSCDSYVSSAQTIGRQISSLLNVGDVLPADLYSIVRHDFHTFVHVTNVAAYVVLLARELGIRDSCELEKIAVGGLLHDLGKRHIPRSILTKTEILTKQEWAIIRQHPQRGYEELYHRSSLNNGQLMMVYQHHEHVDGR</sequence>
<evidence type="ECO:0000313" key="2">
    <source>
        <dbReference type="EMBL" id="GAG30031.1"/>
    </source>
</evidence>
<feature type="non-terminal residue" evidence="2">
    <location>
        <position position="251"/>
    </location>
</feature>
<accession>X0XZA1</accession>
<dbReference type="PROSITE" id="PS51832">
    <property type="entry name" value="HD_GYP"/>
    <property type="match status" value="1"/>
</dbReference>
<dbReference type="PANTHER" id="PTHR43155">
    <property type="entry name" value="CYCLIC DI-GMP PHOSPHODIESTERASE PA4108-RELATED"/>
    <property type="match status" value="1"/>
</dbReference>